<sequence>MKKWQMWTAAAVVVVVAVGGSRAAGWWGSNPSDDKSTLNYGLAAEVQNLDISKSTDTYSNTILGNTESNFLRVDSKGNPAPDLAKSYTVSSDGLTYTIKLRSGLKWSDGSALTAKDFVYSWQRIADPKTASQYSYLTSGVQNADDIVAGKKPVSDLGVKAEGDNTVVFTLERPMPQFKYLLSFAQFAPQKESFVKKAGSKYGTTSSEQIYSGPYKFEGWNGTNNKFKMVKNDNYWDAKDVKTDTVKWQVIKNPETAIKLYKEGKIDRAAINNSAEMYSANKGNKDVKDSAMAAATYLEYNQAKNPYLANEKIREALNLATNRKDLASQATGGTRDAATGLVSNSLVKAANGQDLAKYVNPGYTYDKAKAKELFAEGLKEVNKGKMNVSLETDADSPISKSTVDYLKQAWESTFGSDISVTEKVVPFKQRLQDSQNGNFDIVVSNWNGDYQDGSTFYDMFKATDTGMNNGQFKNQTYTDAVAKAEGQDANNPSARDADWKAAEAALKNDADINPLYSWKGASLVRSNVKGVVTNPAGLALDLTHAYRK</sequence>
<comment type="similarity">
    <text evidence="2">Belongs to the bacterial solute-binding protein 5 family.</text>
</comment>
<proteinExistence type="inferred from homology"/>
<accession>A0A0K8MG08</accession>
<dbReference type="Pfam" id="PF00496">
    <property type="entry name" value="SBP_bac_5"/>
    <property type="match status" value="1"/>
</dbReference>
<evidence type="ECO:0000256" key="3">
    <source>
        <dbReference type="ARBA" id="ARBA00022448"/>
    </source>
</evidence>
<name>A0A0K8MG08_9LACO</name>
<evidence type="ECO:0000256" key="2">
    <source>
        <dbReference type="ARBA" id="ARBA00005695"/>
    </source>
</evidence>
<dbReference type="EMBL" id="DF967991">
    <property type="protein sequence ID" value="GAO99427.1"/>
    <property type="molecule type" value="Genomic_DNA"/>
</dbReference>
<dbReference type="AlphaFoldDB" id="A0A0K8MG08"/>
<dbReference type="OrthoDB" id="403896at2"/>
<feature type="domain" description="Solute-binding protein family 5" evidence="6">
    <location>
        <begin position="79"/>
        <end position="463"/>
    </location>
</feature>
<dbReference type="PANTHER" id="PTHR30290">
    <property type="entry name" value="PERIPLASMIC BINDING COMPONENT OF ABC TRANSPORTER"/>
    <property type="match status" value="1"/>
</dbReference>
<dbReference type="FunFam" id="3.90.76.10:FF:000001">
    <property type="entry name" value="Oligopeptide ABC transporter substrate-binding protein"/>
    <property type="match status" value="1"/>
</dbReference>
<evidence type="ECO:0000256" key="1">
    <source>
        <dbReference type="ARBA" id="ARBA00004196"/>
    </source>
</evidence>
<dbReference type="CDD" id="cd08504">
    <property type="entry name" value="PBP2_OppA"/>
    <property type="match status" value="1"/>
</dbReference>
<dbReference type="GO" id="GO:1904680">
    <property type="term" value="F:peptide transmembrane transporter activity"/>
    <property type="evidence" value="ECO:0007669"/>
    <property type="project" value="TreeGrafter"/>
</dbReference>
<keyword evidence="8" id="KW-1185">Reference proteome</keyword>
<reference evidence="7 8" key="1">
    <citation type="journal article" date="2015" name="BMC Genomics">
        <title>Comparative genomics of Fructobacillus spp. and Leuconostoc spp. reveals niche-specific evolution of Fructobacillus spp.</title>
        <authorList>
            <person name="Endo A."/>
            <person name="Tanizawa Y."/>
            <person name="Tanaka N."/>
            <person name="Maeno S."/>
            <person name="Kumar H."/>
            <person name="Shiwa Y."/>
            <person name="Okada S."/>
            <person name="Yoshikawa H."/>
            <person name="Dicks L."/>
            <person name="Nakagawa J."/>
            <person name="Arita M."/>
        </authorList>
    </citation>
    <scope>NUCLEOTIDE SEQUENCE [LARGE SCALE GENOMIC DNA]</scope>
    <source>
        <strain evidence="7 8">JCM 12225</strain>
    </source>
</reference>
<evidence type="ECO:0000313" key="7">
    <source>
        <dbReference type="EMBL" id="GAO99427.1"/>
    </source>
</evidence>
<keyword evidence="4" id="KW-0732">Signal</keyword>
<dbReference type="GO" id="GO:0030313">
    <property type="term" value="C:cell envelope"/>
    <property type="evidence" value="ECO:0007669"/>
    <property type="project" value="UniProtKB-SubCell"/>
</dbReference>
<dbReference type="PANTHER" id="PTHR30290:SF10">
    <property type="entry name" value="PERIPLASMIC OLIGOPEPTIDE-BINDING PROTEIN-RELATED"/>
    <property type="match status" value="1"/>
</dbReference>
<dbReference type="GO" id="GO:0015833">
    <property type="term" value="P:peptide transport"/>
    <property type="evidence" value="ECO:0007669"/>
    <property type="project" value="UniProtKB-KW"/>
</dbReference>
<dbReference type="Gene3D" id="3.40.190.10">
    <property type="entry name" value="Periplasmic binding protein-like II"/>
    <property type="match status" value="1"/>
</dbReference>
<dbReference type="Gene3D" id="3.10.105.10">
    <property type="entry name" value="Dipeptide-binding Protein, Domain 3"/>
    <property type="match status" value="1"/>
</dbReference>
<dbReference type="InterPro" id="IPR000914">
    <property type="entry name" value="SBP_5_dom"/>
</dbReference>
<protein>
    <submittedName>
        <fullName evidence="7">Oligopeptide ABC transporter, periplasmic protein</fullName>
    </submittedName>
</protein>
<dbReference type="InterPro" id="IPR039424">
    <property type="entry name" value="SBP_5"/>
</dbReference>
<evidence type="ECO:0000313" key="8">
    <source>
        <dbReference type="Proteomes" id="UP000253891"/>
    </source>
</evidence>
<dbReference type="RefSeq" id="WP_061992844.1">
    <property type="nucleotide sequence ID" value="NZ_DF967991.1"/>
</dbReference>
<keyword evidence="5" id="KW-0653">Protein transport</keyword>
<dbReference type="GO" id="GO:0043190">
    <property type="term" value="C:ATP-binding cassette (ABC) transporter complex"/>
    <property type="evidence" value="ECO:0007669"/>
    <property type="project" value="InterPro"/>
</dbReference>
<keyword evidence="5" id="KW-0571">Peptide transport</keyword>
<keyword evidence="3" id="KW-0813">Transport</keyword>
<dbReference type="Gene3D" id="3.90.76.10">
    <property type="entry name" value="Dipeptide-binding Protein, Domain 1"/>
    <property type="match status" value="1"/>
</dbReference>
<dbReference type="InterPro" id="IPR030678">
    <property type="entry name" value="Peptide/Ni-bd"/>
</dbReference>
<dbReference type="Proteomes" id="UP000253891">
    <property type="component" value="Unassembled WGS sequence"/>
</dbReference>
<dbReference type="PIRSF" id="PIRSF002741">
    <property type="entry name" value="MppA"/>
    <property type="match status" value="1"/>
</dbReference>
<dbReference type="SUPFAM" id="SSF53850">
    <property type="entry name" value="Periplasmic binding protein-like II"/>
    <property type="match status" value="1"/>
</dbReference>
<comment type="subcellular location">
    <subcellularLocation>
        <location evidence="1">Cell envelope</location>
    </subcellularLocation>
</comment>
<evidence type="ECO:0000256" key="5">
    <source>
        <dbReference type="ARBA" id="ARBA00022856"/>
    </source>
</evidence>
<organism evidence="7 8">
    <name type="scientific">Fructobacillus ficulneus</name>
    <dbReference type="NCBI Taxonomy" id="157463"/>
    <lineage>
        <taxon>Bacteria</taxon>
        <taxon>Bacillati</taxon>
        <taxon>Bacillota</taxon>
        <taxon>Bacilli</taxon>
        <taxon>Lactobacillales</taxon>
        <taxon>Lactobacillaceae</taxon>
        <taxon>Fructobacillus</taxon>
    </lineage>
</organism>
<gene>
    <name evidence="7" type="ORF">FFIC_140190</name>
</gene>
<evidence type="ECO:0000259" key="6">
    <source>
        <dbReference type="Pfam" id="PF00496"/>
    </source>
</evidence>
<dbReference type="GO" id="GO:0042597">
    <property type="term" value="C:periplasmic space"/>
    <property type="evidence" value="ECO:0007669"/>
    <property type="project" value="UniProtKB-ARBA"/>
</dbReference>
<dbReference type="STRING" id="157463.GCA_001047075_00359"/>
<evidence type="ECO:0000256" key="4">
    <source>
        <dbReference type="ARBA" id="ARBA00022729"/>
    </source>
</evidence>